<keyword evidence="1" id="KW-0863">Zinc-finger</keyword>
<evidence type="ECO:0000256" key="1">
    <source>
        <dbReference type="PROSITE-ProRule" id="PRU00047"/>
    </source>
</evidence>
<dbReference type="PANTHER" id="PTHR31286">
    <property type="entry name" value="GLYCINE-RICH CELL WALL STRUCTURAL PROTEIN 1.8-LIKE"/>
    <property type="match status" value="1"/>
</dbReference>
<keyword evidence="1" id="KW-0479">Metal-binding</keyword>
<evidence type="ECO:0000256" key="2">
    <source>
        <dbReference type="SAM" id="MobiDB-lite"/>
    </source>
</evidence>
<dbReference type="InterPro" id="IPR025836">
    <property type="entry name" value="Zn_knuckle_CX2CX4HX4C"/>
</dbReference>
<accession>A0AAW2XY21</accession>
<dbReference type="Pfam" id="PF14392">
    <property type="entry name" value="zf-CCHC_4"/>
    <property type="match status" value="1"/>
</dbReference>
<organism evidence="4">
    <name type="scientific">Sesamum latifolium</name>
    <dbReference type="NCBI Taxonomy" id="2727402"/>
    <lineage>
        <taxon>Eukaryota</taxon>
        <taxon>Viridiplantae</taxon>
        <taxon>Streptophyta</taxon>
        <taxon>Embryophyta</taxon>
        <taxon>Tracheophyta</taxon>
        <taxon>Spermatophyta</taxon>
        <taxon>Magnoliopsida</taxon>
        <taxon>eudicotyledons</taxon>
        <taxon>Gunneridae</taxon>
        <taxon>Pentapetalae</taxon>
        <taxon>asterids</taxon>
        <taxon>lamiids</taxon>
        <taxon>Lamiales</taxon>
        <taxon>Pedaliaceae</taxon>
        <taxon>Sesamum</taxon>
    </lineage>
</organism>
<feature type="domain" description="CCHC-type" evidence="3">
    <location>
        <begin position="145"/>
        <end position="158"/>
    </location>
</feature>
<evidence type="ECO:0000313" key="4">
    <source>
        <dbReference type="EMBL" id="KAL0458934.1"/>
    </source>
</evidence>
<reference evidence="4" key="1">
    <citation type="submission" date="2020-06" db="EMBL/GenBank/DDBJ databases">
        <authorList>
            <person name="Li T."/>
            <person name="Hu X."/>
            <person name="Zhang T."/>
            <person name="Song X."/>
            <person name="Zhang H."/>
            <person name="Dai N."/>
            <person name="Sheng W."/>
            <person name="Hou X."/>
            <person name="Wei L."/>
        </authorList>
    </citation>
    <scope>NUCLEOTIDE SEQUENCE</scope>
    <source>
        <strain evidence="4">KEN1</strain>
        <tissue evidence="4">Leaf</tissue>
    </source>
</reference>
<comment type="caution">
    <text evidence="4">The sequence shown here is derived from an EMBL/GenBank/DDBJ whole genome shotgun (WGS) entry which is preliminary data.</text>
</comment>
<keyword evidence="1" id="KW-0862">Zinc</keyword>
<dbReference type="EMBL" id="JACGWN010000002">
    <property type="protein sequence ID" value="KAL0458934.1"/>
    <property type="molecule type" value="Genomic_DNA"/>
</dbReference>
<protein>
    <recommendedName>
        <fullName evidence="3">CCHC-type domain-containing protein</fullName>
    </recommendedName>
</protein>
<gene>
    <name evidence="4" type="ORF">Slati_0520600</name>
</gene>
<sequence length="409" mass="45496">MEDQLERLGRSLVLTEEEEGGLTLTQEVWTGDGRVEGFLVVGRLLTPRPYRFDVLRMTLTNILHPVRGLALKLLADNRDVVEAIGARLGTVIHVPAQSLLGWESKIRVNVSLDVRKPIKQGLRLQSPSGEELMVLFTYEKLPTFCYGCGVLGHILRDCASRLEELEKRGGKGRTSIWSMVLENQGDWTIRKGGGGSVGMECWGDNGGRGYQRSLAGGGRRGPTIFDGGSRGGVRNWYDGREGDSGVQNSHSTAAGYQERWLRESRRRRPKNQGVGKWRVADTRFTWVVEPNYTNHLKVNTEHSPLVEPKEGIEPTCGVQPMINDIISRGPLFSEAVQLERSPQGGKQTLTITDVSPQTSTCNQKGARHSQTPLATKDALEMIQNQRAMLTPGKQQRQQRNTHRVSNPNL</sequence>
<feature type="region of interest" description="Disordered" evidence="2">
    <location>
        <begin position="241"/>
        <end position="264"/>
    </location>
</feature>
<name>A0AAW2XY21_9LAMI</name>
<dbReference type="InterPro" id="IPR001878">
    <property type="entry name" value="Znf_CCHC"/>
</dbReference>
<reference evidence="4" key="2">
    <citation type="journal article" date="2024" name="Plant">
        <title>Genomic evolution and insights into agronomic trait innovations of Sesamum species.</title>
        <authorList>
            <person name="Miao H."/>
            <person name="Wang L."/>
            <person name="Qu L."/>
            <person name="Liu H."/>
            <person name="Sun Y."/>
            <person name="Le M."/>
            <person name="Wang Q."/>
            <person name="Wei S."/>
            <person name="Zheng Y."/>
            <person name="Lin W."/>
            <person name="Duan Y."/>
            <person name="Cao H."/>
            <person name="Xiong S."/>
            <person name="Wang X."/>
            <person name="Wei L."/>
            <person name="Li C."/>
            <person name="Ma Q."/>
            <person name="Ju M."/>
            <person name="Zhao R."/>
            <person name="Li G."/>
            <person name="Mu C."/>
            <person name="Tian Q."/>
            <person name="Mei H."/>
            <person name="Zhang T."/>
            <person name="Gao T."/>
            <person name="Zhang H."/>
        </authorList>
    </citation>
    <scope>NUCLEOTIDE SEQUENCE</scope>
    <source>
        <strain evidence="4">KEN1</strain>
    </source>
</reference>
<dbReference type="AlphaFoldDB" id="A0AAW2XY21"/>
<dbReference type="GO" id="GO:0003676">
    <property type="term" value="F:nucleic acid binding"/>
    <property type="evidence" value="ECO:0007669"/>
    <property type="project" value="InterPro"/>
</dbReference>
<feature type="region of interest" description="Disordered" evidence="2">
    <location>
        <begin position="389"/>
        <end position="409"/>
    </location>
</feature>
<dbReference type="InterPro" id="IPR040256">
    <property type="entry name" value="At4g02000-like"/>
</dbReference>
<dbReference type="PANTHER" id="PTHR31286:SF167">
    <property type="entry name" value="OS09G0268800 PROTEIN"/>
    <property type="match status" value="1"/>
</dbReference>
<dbReference type="GO" id="GO:0008270">
    <property type="term" value="F:zinc ion binding"/>
    <property type="evidence" value="ECO:0007669"/>
    <property type="project" value="UniProtKB-KW"/>
</dbReference>
<proteinExistence type="predicted"/>
<feature type="compositionally biased region" description="Polar residues" evidence="2">
    <location>
        <begin position="245"/>
        <end position="254"/>
    </location>
</feature>
<evidence type="ECO:0000259" key="3">
    <source>
        <dbReference type="PROSITE" id="PS50158"/>
    </source>
</evidence>
<dbReference type="PROSITE" id="PS50158">
    <property type="entry name" value="ZF_CCHC"/>
    <property type="match status" value="1"/>
</dbReference>